<feature type="chain" id="PRO_5039244851" description="peptidylprolyl isomerase" evidence="8">
    <location>
        <begin position="29"/>
        <end position="324"/>
    </location>
</feature>
<keyword evidence="5 6" id="KW-0413">Isomerase</keyword>
<dbReference type="PANTHER" id="PTHR43811">
    <property type="entry name" value="FKBP-TYPE PEPTIDYL-PROLYL CIS-TRANS ISOMERASE FKPA"/>
    <property type="match status" value="1"/>
</dbReference>
<evidence type="ECO:0000256" key="6">
    <source>
        <dbReference type="PROSITE-ProRule" id="PRU00277"/>
    </source>
</evidence>
<feature type="region of interest" description="Disordered" evidence="7">
    <location>
        <begin position="35"/>
        <end position="59"/>
    </location>
</feature>
<comment type="catalytic activity">
    <reaction evidence="1 6">
        <text>[protein]-peptidylproline (omega=180) = [protein]-peptidylproline (omega=0)</text>
        <dbReference type="Rhea" id="RHEA:16237"/>
        <dbReference type="Rhea" id="RHEA-COMP:10747"/>
        <dbReference type="Rhea" id="RHEA-COMP:10748"/>
        <dbReference type="ChEBI" id="CHEBI:83833"/>
        <dbReference type="ChEBI" id="CHEBI:83834"/>
        <dbReference type="EC" id="5.2.1.8"/>
    </reaction>
</comment>
<evidence type="ECO:0000256" key="4">
    <source>
        <dbReference type="ARBA" id="ARBA00023110"/>
    </source>
</evidence>
<gene>
    <name evidence="10" type="ORF">E5225_00650</name>
</gene>
<keyword evidence="4 6" id="KW-0697">Rotamase</keyword>
<feature type="domain" description="PPIase FKBP-type" evidence="9">
    <location>
        <begin position="235"/>
        <end position="324"/>
    </location>
</feature>
<sequence>MRRTTTARPAARRAAAAALALTLGVGLAACSGEASDDATTAAPTDTASAAPAQTASPEDVEALEGVTVEGDLGAKPTIGLPSTPFEVSAPVARLVDEGTGDEIAEGDLIDMNTVWVNGTDGAEVSTTYGATPEKLQVSPDMLPPALVELLVGGKVGLRFAFASPAEGGSTVAVAEVIGSVAPRAEGTEVAAVEGLPTVTRAEDGEPSIEAASGEAPAELVVQPLIQGDGPAVEAGQTVYVNYSGFLWDGTPFDSSWGRGQLFPVANIGQGQVIAGWNEGLVGQNVGSQVLLVVPPEKGYGEEGSGDTIPPNSTLVFVVDIVGVG</sequence>
<reference evidence="10 11" key="1">
    <citation type="submission" date="2019-04" db="EMBL/GenBank/DDBJ databases">
        <title>Isolation and identification of Cellulomonas shaoxiangyii sp. Nov. isolated from feces of the Tibetan antelopes (Pantholops hodgsonii) in the Qinghai-Tibet plateau of China.</title>
        <authorList>
            <person name="Tian Z."/>
        </authorList>
    </citation>
    <scope>NUCLEOTIDE SEQUENCE [LARGE SCALE GENOMIC DNA]</scope>
    <source>
        <strain evidence="10 11">Z28</strain>
    </source>
</reference>
<dbReference type="Pfam" id="PF00254">
    <property type="entry name" value="FKBP_C"/>
    <property type="match status" value="1"/>
</dbReference>
<evidence type="ECO:0000313" key="11">
    <source>
        <dbReference type="Proteomes" id="UP000296469"/>
    </source>
</evidence>
<dbReference type="RefSeq" id="WP_135972555.1">
    <property type="nucleotide sequence ID" value="NZ_CP039291.1"/>
</dbReference>
<dbReference type="InterPro" id="IPR001179">
    <property type="entry name" value="PPIase_FKBP_dom"/>
</dbReference>
<evidence type="ECO:0000256" key="3">
    <source>
        <dbReference type="ARBA" id="ARBA00013194"/>
    </source>
</evidence>
<evidence type="ECO:0000256" key="1">
    <source>
        <dbReference type="ARBA" id="ARBA00000971"/>
    </source>
</evidence>
<dbReference type="InterPro" id="IPR046357">
    <property type="entry name" value="PPIase_dom_sf"/>
</dbReference>
<dbReference type="KEGG" id="celz:E5225_00650"/>
<keyword evidence="8" id="KW-0732">Signal</keyword>
<dbReference type="PANTHER" id="PTHR43811:SF19">
    <property type="entry name" value="39 KDA FK506-BINDING NUCLEAR PROTEIN"/>
    <property type="match status" value="1"/>
</dbReference>
<evidence type="ECO:0000313" key="10">
    <source>
        <dbReference type="EMBL" id="QCB92286.1"/>
    </source>
</evidence>
<dbReference type="Gene3D" id="3.10.50.40">
    <property type="match status" value="1"/>
</dbReference>
<dbReference type="AlphaFoldDB" id="A0A4P7SGT3"/>
<dbReference type="PROSITE" id="PS51257">
    <property type="entry name" value="PROKAR_LIPOPROTEIN"/>
    <property type="match status" value="1"/>
</dbReference>
<evidence type="ECO:0000256" key="8">
    <source>
        <dbReference type="SAM" id="SignalP"/>
    </source>
</evidence>
<dbReference type="OrthoDB" id="25996at2"/>
<dbReference type="PROSITE" id="PS50059">
    <property type="entry name" value="FKBP_PPIASE"/>
    <property type="match status" value="1"/>
</dbReference>
<protein>
    <recommendedName>
        <fullName evidence="3 6">peptidylprolyl isomerase</fullName>
        <ecNumber evidence="3 6">5.2.1.8</ecNumber>
    </recommendedName>
</protein>
<evidence type="ECO:0000259" key="9">
    <source>
        <dbReference type="PROSITE" id="PS50059"/>
    </source>
</evidence>
<organism evidence="10 11">
    <name type="scientific">Cellulomonas shaoxiangyii</name>
    <dbReference type="NCBI Taxonomy" id="2566013"/>
    <lineage>
        <taxon>Bacteria</taxon>
        <taxon>Bacillati</taxon>
        <taxon>Actinomycetota</taxon>
        <taxon>Actinomycetes</taxon>
        <taxon>Micrococcales</taxon>
        <taxon>Cellulomonadaceae</taxon>
        <taxon>Cellulomonas</taxon>
    </lineage>
</organism>
<keyword evidence="11" id="KW-1185">Reference proteome</keyword>
<proteinExistence type="inferred from homology"/>
<dbReference type="EC" id="5.2.1.8" evidence="3 6"/>
<feature type="compositionally biased region" description="Low complexity" evidence="7">
    <location>
        <begin position="37"/>
        <end position="57"/>
    </location>
</feature>
<dbReference type="SUPFAM" id="SSF54534">
    <property type="entry name" value="FKBP-like"/>
    <property type="match status" value="1"/>
</dbReference>
<evidence type="ECO:0000256" key="2">
    <source>
        <dbReference type="ARBA" id="ARBA00006577"/>
    </source>
</evidence>
<accession>A0A4P7SGT3</accession>
<name>A0A4P7SGT3_9CELL</name>
<comment type="similarity">
    <text evidence="2">Belongs to the FKBP-type PPIase family.</text>
</comment>
<dbReference type="Proteomes" id="UP000296469">
    <property type="component" value="Chromosome"/>
</dbReference>
<evidence type="ECO:0000256" key="7">
    <source>
        <dbReference type="SAM" id="MobiDB-lite"/>
    </source>
</evidence>
<evidence type="ECO:0000256" key="5">
    <source>
        <dbReference type="ARBA" id="ARBA00023235"/>
    </source>
</evidence>
<dbReference type="EMBL" id="CP039291">
    <property type="protein sequence ID" value="QCB92286.1"/>
    <property type="molecule type" value="Genomic_DNA"/>
</dbReference>
<feature type="signal peptide" evidence="8">
    <location>
        <begin position="1"/>
        <end position="28"/>
    </location>
</feature>
<dbReference type="GO" id="GO:0003755">
    <property type="term" value="F:peptidyl-prolyl cis-trans isomerase activity"/>
    <property type="evidence" value="ECO:0007669"/>
    <property type="project" value="UniProtKB-KW"/>
</dbReference>